<name>A0A2U2J3T0_9SPHN</name>
<accession>A0A2U2J3T0</accession>
<dbReference type="OrthoDB" id="9763405at2"/>
<dbReference type="PANTHER" id="PTHR33361">
    <property type="entry name" value="GLR0591 PROTEIN"/>
    <property type="match status" value="1"/>
</dbReference>
<dbReference type="Proteomes" id="UP000245916">
    <property type="component" value="Unassembled WGS sequence"/>
</dbReference>
<evidence type="ECO:0000313" key="2">
    <source>
        <dbReference type="EMBL" id="PWG02985.1"/>
    </source>
</evidence>
<dbReference type="RefSeq" id="WP_109271123.1">
    <property type="nucleotide sequence ID" value="NZ_QFFF01000001.1"/>
</dbReference>
<protein>
    <submittedName>
        <fullName evidence="2">DUF885 domain-containing protein</fullName>
    </submittedName>
</protein>
<dbReference type="InterPro" id="IPR010281">
    <property type="entry name" value="DUF885"/>
</dbReference>
<feature type="chain" id="PRO_5015786930" evidence="1">
    <location>
        <begin position="19"/>
        <end position="582"/>
    </location>
</feature>
<keyword evidence="1" id="KW-0732">Signal</keyword>
<gene>
    <name evidence="2" type="ORF">DF286_08970</name>
</gene>
<evidence type="ECO:0000313" key="3">
    <source>
        <dbReference type="Proteomes" id="UP000245916"/>
    </source>
</evidence>
<reference evidence="2 3" key="1">
    <citation type="submission" date="2018-05" db="EMBL/GenBank/DDBJ databases">
        <title>Genome of Sphingosinicella humi QZX222.</title>
        <authorList>
            <person name="Qiao Z."/>
            <person name="Wang G."/>
        </authorList>
    </citation>
    <scope>NUCLEOTIDE SEQUENCE [LARGE SCALE GENOMIC DNA]</scope>
    <source>
        <strain evidence="2 3">QZX222</strain>
    </source>
</reference>
<proteinExistence type="predicted"/>
<evidence type="ECO:0000256" key="1">
    <source>
        <dbReference type="SAM" id="SignalP"/>
    </source>
</evidence>
<dbReference type="PANTHER" id="PTHR33361:SF2">
    <property type="entry name" value="DUF885 DOMAIN-CONTAINING PROTEIN"/>
    <property type="match status" value="1"/>
</dbReference>
<keyword evidence="3" id="KW-1185">Reference proteome</keyword>
<comment type="caution">
    <text evidence="2">The sequence shown here is derived from an EMBL/GenBank/DDBJ whole genome shotgun (WGS) entry which is preliminary data.</text>
</comment>
<dbReference type="EMBL" id="QFFF01000001">
    <property type="protein sequence ID" value="PWG02985.1"/>
    <property type="molecule type" value="Genomic_DNA"/>
</dbReference>
<dbReference type="AlphaFoldDB" id="A0A2U2J3T0"/>
<feature type="signal peptide" evidence="1">
    <location>
        <begin position="1"/>
        <end position="18"/>
    </location>
</feature>
<dbReference type="Pfam" id="PF05960">
    <property type="entry name" value="DUF885"/>
    <property type="match status" value="1"/>
</dbReference>
<sequence length="582" mass="65254">MRTIFIALLLGAATPALAAPADDLKTVIDDHWAWYLKENPIQATLVGVRDYDRELGDFSLAAQDRRAAEAAAFIKRLDAIPDSGLHAAQRTNKAILRRSLAEAVEANGFGARMMLFSSTNSFHQFLPELGNFMPLRTKADYESYLARLGKIPALMDEAITISRQAVEGGFTQPCVTLEGFEPTITAEIKADPAQSRFYAPFAGRRPDAIAEADWQAMQARAREIVTAGINPAYTRFATFFREDYMPGCRKDIAATSLPQGKEYYAFQVRQMTTTDLTPEEIHQIGLDEVKRIRGEMEALARKAGYPSREAFIQVLRTDPKYYAKTPEELMEYVSRQAKIIDGKMPGIVGTPARLPYGVREIPAANAETQTTAYYFPGSTESGLAGFYYVNTSKLDQRPLWEVPVLTIHEAVPGHHQQLALQQELDLPEFRKHAAFFTAFIEGWGLYSERLGIEMELYDTPEKEMGRLSYDMWRACRLVVDTGMHAKGWTRDQAVAFMKDNSALTDANIDAEINRYIGWPGQALAYKIGQLKILELRQKAEKELGAKFDLRRFHDAVLGQGSVPLDVLERQISDWIAAEKAKA</sequence>
<organism evidence="2 3">
    <name type="scientific">Allosphingosinicella humi</name>
    <dbReference type="NCBI Taxonomy" id="2068657"/>
    <lineage>
        <taxon>Bacteria</taxon>
        <taxon>Pseudomonadati</taxon>
        <taxon>Pseudomonadota</taxon>
        <taxon>Alphaproteobacteria</taxon>
        <taxon>Sphingomonadales</taxon>
        <taxon>Sphingomonadaceae</taxon>
        <taxon>Allosphingosinicella</taxon>
    </lineage>
</organism>